<comment type="caution">
    <text evidence="2">The sequence shown here is derived from an EMBL/GenBank/DDBJ whole genome shotgun (WGS) entry which is preliminary data.</text>
</comment>
<evidence type="ECO:0000256" key="1">
    <source>
        <dbReference type="SAM" id="SignalP"/>
    </source>
</evidence>
<organism evidence="2 3">
    <name type="scientific">Pelomonas lactea</name>
    <dbReference type="NCBI Taxonomy" id="3299030"/>
    <lineage>
        <taxon>Bacteria</taxon>
        <taxon>Pseudomonadati</taxon>
        <taxon>Pseudomonadota</taxon>
        <taxon>Betaproteobacteria</taxon>
        <taxon>Burkholderiales</taxon>
        <taxon>Sphaerotilaceae</taxon>
        <taxon>Roseateles</taxon>
    </lineage>
</organism>
<proteinExistence type="predicted"/>
<accession>A0ABW7GJI3</accession>
<dbReference type="RefSeq" id="WP_394510976.1">
    <property type="nucleotide sequence ID" value="NZ_JBIGHX010000003.1"/>
</dbReference>
<sequence>MPLPRARARATALAAALLTLLAPAARADLIDDLQDPFPGLPGAPTPDIWWTKGKTNLDLAGTQWSTAANWTGGLTNDRAVGFGRGGSATSVNDLRDLRLRSVSFGGSSAFTLQGEAFTVTDGLFNGSSVLQTVQARVGTASLSQSQSWNGGTAGLQLQMSGTVHGSLTLNKVQATVAGALTPALGHPLNLGSAQALTLRSSQLTTTGANLNVTPALEGLRVQLNASQWTNTGALALGGTTRAATLGIDAASKLRTDQLTIAGNGTLTLAGGELSFASLSRSGALDWQLGRVQARGALALAALGTQVSLGSTRQLEVQGTLTVNSGERLALAAGSQALKTSNLRLNGGTLQADGPLGSGVGQLSGQGRWQGRVGGGTLIQASGGRLQLGDAQQAGAVALQGTLNVGANASVQLDALDVAQLGPSTLLGQGSVLASAAGIVLGRGETLTVTTAAEIQGRFINDGLVTAQQRAPLRAGLLHVTGEVSGTGAFRGNLDLLGGLSPGGDLGAGVGTLDFGGGEVWLGSSSVLTLDLGQSGGQWTGDRLANVGVLHAGGALRLRLHGADPALAGSWQGLSFGRIAGQFSSITLEGADGWTLDTAQLMASGRVSITPVPEPAPALLMLLGLAALPWCRRRLQG</sequence>
<keyword evidence="3" id="KW-1185">Reference proteome</keyword>
<gene>
    <name evidence="2" type="ORF">ACG04Q_11035</name>
</gene>
<dbReference type="Proteomes" id="UP001606302">
    <property type="component" value="Unassembled WGS sequence"/>
</dbReference>
<protein>
    <recommendedName>
        <fullName evidence="4">PEP-CTERM sorting domain-containing protein</fullName>
    </recommendedName>
</protein>
<evidence type="ECO:0008006" key="4">
    <source>
        <dbReference type="Google" id="ProtNLM"/>
    </source>
</evidence>
<keyword evidence="1" id="KW-0732">Signal</keyword>
<dbReference type="EMBL" id="JBIGHX010000003">
    <property type="protein sequence ID" value="MFG6462104.1"/>
    <property type="molecule type" value="Genomic_DNA"/>
</dbReference>
<name>A0ABW7GJI3_9BURK</name>
<feature type="chain" id="PRO_5046952839" description="PEP-CTERM sorting domain-containing protein" evidence="1">
    <location>
        <begin position="28"/>
        <end position="636"/>
    </location>
</feature>
<evidence type="ECO:0000313" key="3">
    <source>
        <dbReference type="Proteomes" id="UP001606302"/>
    </source>
</evidence>
<reference evidence="2 3" key="1">
    <citation type="submission" date="2024-08" db="EMBL/GenBank/DDBJ databases">
        <authorList>
            <person name="Lu H."/>
        </authorList>
    </citation>
    <scope>NUCLEOTIDE SEQUENCE [LARGE SCALE GENOMIC DNA]</scope>
    <source>
        <strain evidence="2 3">DXS20W</strain>
    </source>
</reference>
<feature type="signal peptide" evidence="1">
    <location>
        <begin position="1"/>
        <end position="27"/>
    </location>
</feature>
<evidence type="ECO:0000313" key="2">
    <source>
        <dbReference type="EMBL" id="MFG6462104.1"/>
    </source>
</evidence>